<accession>A0A7M2WSL1</accession>
<name>A0A7M2WSL1_9BACT</name>
<dbReference type="RefSeq" id="WP_206291406.1">
    <property type="nucleotide sequence ID" value="NZ_CP063458.1"/>
</dbReference>
<dbReference type="KEGG" id="hbs:IPV69_19535"/>
<gene>
    <name evidence="1" type="ORF">IPV69_19535</name>
</gene>
<dbReference type="EMBL" id="CP063458">
    <property type="protein sequence ID" value="QOV88423.1"/>
    <property type="molecule type" value="Genomic_DNA"/>
</dbReference>
<sequence length="116" mass="12037">MQSTSVVLRAPAPALAAGPSGDVSDDGIEVIELPDAPTAAIGGVFDLYERHGFETGRRRGFREAQALVSLAVEELIADSGMGDVPPSVLRSLAAAVSARLDRYTPSEPYLEGGLGI</sequence>
<proteinExistence type="predicted"/>
<evidence type="ECO:0000313" key="1">
    <source>
        <dbReference type="EMBL" id="QOV88423.1"/>
    </source>
</evidence>
<dbReference type="AlphaFoldDB" id="A0A7M2WSL1"/>
<reference evidence="1 2" key="1">
    <citation type="submission" date="2020-10" db="EMBL/GenBank/DDBJ databases">
        <title>Wide distribution of Phycisphaera-like planctomycetes from WD2101 soil group in peatlands and genome analysis of the first cultivated representative.</title>
        <authorList>
            <person name="Dedysh S.N."/>
            <person name="Beletsky A.V."/>
            <person name="Ivanova A."/>
            <person name="Kulichevskaya I.S."/>
            <person name="Suzina N.E."/>
            <person name="Philippov D.A."/>
            <person name="Rakitin A.L."/>
            <person name="Mardanov A.V."/>
            <person name="Ravin N.V."/>
        </authorList>
    </citation>
    <scope>NUCLEOTIDE SEQUENCE [LARGE SCALE GENOMIC DNA]</scope>
    <source>
        <strain evidence="1 2">M1803</strain>
    </source>
</reference>
<organism evidence="1 2">
    <name type="scientific">Humisphaera borealis</name>
    <dbReference type="NCBI Taxonomy" id="2807512"/>
    <lineage>
        <taxon>Bacteria</taxon>
        <taxon>Pseudomonadati</taxon>
        <taxon>Planctomycetota</taxon>
        <taxon>Phycisphaerae</taxon>
        <taxon>Tepidisphaerales</taxon>
        <taxon>Tepidisphaeraceae</taxon>
        <taxon>Humisphaera</taxon>
    </lineage>
</organism>
<dbReference type="Proteomes" id="UP000593765">
    <property type="component" value="Chromosome"/>
</dbReference>
<evidence type="ECO:0000313" key="2">
    <source>
        <dbReference type="Proteomes" id="UP000593765"/>
    </source>
</evidence>
<keyword evidence="2" id="KW-1185">Reference proteome</keyword>
<protein>
    <submittedName>
        <fullName evidence="1">Uncharacterized protein</fullName>
    </submittedName>
</protein>